<dbReference type="AlphaFoldDB" id="A0A550CWJ9"/>
<feature type="coiled-coil region" evidence="1">
    <location>
        <begin position="323"/>
        <end position="350"/>
    </location>
</feature>
<reference evidence="2 3" key="1">
    <citation type="journal article" date="2019" name="New Phytol.">
        <title>Comparative genomics reveals unique wood-decay strategies and fruiting body development in the Schizophyllaceae.</title>
        <authorList>
            <person name="Almasi E."/>
            <person name="Sahu N."/>
            <person name="Krizsan K."/>
            <person name="Balint B."/>
            <person name="Kovacs G.M."/>
            <person name="Kiss B."/>
            <person name="Cseklye J."/>
            <person name="Drula E."/>
            <person name="Henrissat B."/>
            <person name="Nagy I."/>
            <person name="Chovatia M."/>
            <person name="Adam C."/>
            <person name="LaButti K."/>
            <person name="Lipzen A."/>
            <person name="Riley R."/>
            <person name="Grigoriev I.V."/>
            <person name="Nagy L.G."/>
        </authorList>
    </citation>
    <scope>NUCLEOTIDE SEQUENCE [LARGE SCALE GENOMIC DNA]</scope>
    <source>
        <strain evidence="2 3">NL-1724</strain>
    </source>
</reference>
<protein>
    <submittedName>
        <fullName evidence="2">Uncharacterized protein</fullName>
    </submittedName>
</protein>
<gene>
    <name evidence="2" type="ORF">BD626DRAFT_473161</name>
</gene>
<keyword evidence="1" id="KW-0175">Coiled coil</keyword>
<sequence>MTIPLFPVVVQGLAWHRSKYSPREFCSLIQDNSPSDPQRNHALHRCFVDEVVHYQHKAGSGYTPHELLVAHYSLDIMDESGVTIGKDRRVATFERLEAAHHRSRTGPSTFVAADTVVAGASTVGGYLRAALAMGSRIGNSDTERIGNNDTVTIERQLSPTIALEYEPVASLRPAPGALLIVDCAITAEVVTSRACDYTPLQYNAVRYACTMFKILQAVAAAASDIGPARKRAGRCGILRVVDAEGRLLLPERPRTTGQAADQVVNLLRQFPGLLKAGDESKARAAFLENSEQEENALIEPVQEVLLQVGALRARMWESMDGEAEEARKRIDGLLDEIETKNGEIQKLNNAIRALGEVTTHAMEGSPSGA</sequence>
<keyword evidence="3" id="KW-1185">Reference proteome</keyword>
<evidence type="ECO:0000256" key="1">
    <source>
        <dbReference type="SAM" id="Coils"/>
    </source>
</evidence>
<comment type="caution">
    <text evidence="2">The sequence shown here is derived from an EMBL/GenBank/DDBJ whole genome shotgun (WGS) entry which is preliminary data.</text>
</comment>
<evidence type="ECO:0000313" key="3">
    <source>
        <dbReference type="Proteomes" id="UP000320762"/>
    </source>
</evidence>
<proteinExistence type="predicted"/>
<organism evidence="2 3">
    <name type="scientific">Schizophyllum amplum</name>
    <dbReference type="NCBI Taxonomy" id="97359"/>
    <lineage>
        <taxon>Eukaryota</taxon>
        <taxon>Fungi</taxon>
        <taxon>Dikarya</taxon>
        <taxon>Basidiomycota</taxon>
        <taxon>Agaricomycotina</taxon>
        <taxon>Agaricomycetes</taxon>
        <taxon>Agaricomycetidae</taxon>
        <taxon>Agaricales</taxon>
        <taxon>Schizophyllaceae</taxon>
        <taxon>Schizophyllum</taxon>
    </lineage>
</organism>
<dbReference type="EMBL" id="VDMD01000001">
    <property type="protein sequence ID" value="TRM69167.1"/>
    <property type="molecule type" value="Genomic_DNA"/>
</dbReference>
<accession>A0A550CWJ9</accession>
<name>A0A550CWJ9_9AGAR</name>
<dbReference type="Proteomes" id="UP000320762">
    <property type="component" value="Unassembled WGS sequence"/>
</dbReference>
<evidence type="ECO:0000313" key="2">
    <source>
        <dbReference type="EMBL" id="TRM69167.1"/>
    </source>
</evidence>